<feature type="region of interest" description="Disordered" evidence="2">
    <location>
        <begin position="78"/>
        <end position="101"/>
    </location>
</feature>
<dbReference type="InterPro" id="IPR012337">
    <property type="entry name" value="RNaseH-like_sf"/>
</dbReference>
<proteinExistence type="predicted"/>
<sequence length="802" mass="93405">MGKCKFNEDWLKKKDKNGHIVCEWGKKEDSDTGFFCFVCLKKFSIAWGFEAIEQHASTQKHKEQCKVKLTASQLHMTSLRPNEKPIEEQPSTSKPENSQRSCVQLYSVKDGATRAEILWAMKMVVSDFPIEPSCDSIKELFSAMFPNSLPSDFSMSTTKARYLICDAIAPYFRQEMMKDYKDSYFSLCFDETCNAASKKELQVAIKYWSPIKEMIITTHLETFFIGKATAEDIYSKLNEAMDNAQLSRKRLLMLGCDGPNVNKAVTRLMNDSLILLGRRKLADIGTCNIHTVHNAFLKALMEFGESVSDFIFQIHNFFDGWPARWEEYEIIQDKLNLPNHRFIKHVSSRWLTMGPAAERVLEQWPAIIEYFTKHLPKKQTNTSQNFKNIYNFINQKLAKAEIMFVVSSVKMFVKVTGFFQREEPLVHMIHEELKKLVRTIFNRFCVKSAPTSVEGLNEKYYVPLQDIVLEDSIRELLETAQERDRVTFLHKVKNHYVAACKHLLTKTSMDYSLIKYLAILNPKKQNSETCHKDFLKIANTLPVAFEETALTNECLLLMQHQKGNQEEQRIETYWGNIFKRTFDNGEKMFPNLEYIVKAALALSHGNADVERGFSCSGRILTPERANMCQRTLDAHLTVKSALKNMYENKIHLVPLTPELMKLARTAYIRYKTYCEEQKQKEEIKKLEKKRNEELDREKKELKRKYEETKTIIEEGETTLKKIREEEKIKRETIDRLIKNANAMLKGGIKEKDMVSVNMAKSLLETVVKERKEEEQQIQEEEKIQKIVDKKKKTLITNFFKKT</sequence>
<feature type="coiled-coil region" evidence="1">
    <location>
        <begin position="676"/>
        <end position="783"/>
    </location>
</feature>
<dbReference type="AlphaFoldDB" id="A0A9R0DR56"/>
<dbReference type="PANTHER" id="PTHR37162">
    <property type="entry name" value="HAT FAMILY DIMERISATION DOMAINCONTAINING PROTEIN-RELATED"/>
    <property type="match status" value="1"/>
</dbReference>
<dbReference type="PANTHER" id="PTHR37162:SF1">
    <property type="entry name" value="BED-TYPE DOMAIN-CONTAINING PROTEIN"/>
    <property type="match status" value="1"/>
</dbReference>
<dbReference type="OrthoDB" id="8195626at2759"/>
<organism evidence="3 4">
    <name type="scientific">Spodoptera frugiperda</name>
    <name type="common">Fall armyworm</name>
    <dbReference type="NCBI Taxonomy" id="7108"/>
    <lineage>
        <taxon>Eukaryota</taxon>
        <taxon>Metazoa</taxon>
        <taxon>Ecdysozoa</taxon>
        <taxon>Arthropoda</taxon>
        <taxon>Hexapoda</taxon>
        <taxon>Insecta</taxon>
        <taxon>Pterygota</taxon>
        <taxon>Neoptera</taxon>
        <taxon>Endopterygota</taxon>
        <taxon>Lepidoptera</taxon>
        <taxon>Glossata</taxon>
        <taxon>Ditrysia</taxon>
        <taxon>Noctuoidea</taxon>
        <taxon>Noctuidae</taxon>
        <taxon>Amphipyrinae</taxon>
        <taxon>Spodoptera</taxon>
    </lineage>
</organism>
<dbReference type="Proteomes" id="UP000829999">
    <property type="component" value="Chromosome 9"/>
</dbReference>
<keyword evidence="1" id="KW-0175">Coiled coil</keyword>
<evidence type="ECO:0000313" key="3">
    <source>
        <dbReference type="Proteomes" id="UP000829999"/>
    </source>
</evidence>
<dbReference type="GeneID" id="126911050"/>
<dbReference type="SUPFAM" id="SSF53098">
    <property type="entry name" value="Ribonuclease H-like"/>
    <property type="match status" value="1"/>
</dbReference>
<evidence type="ECO:0000256" key="2">
    <source>
        <dbReference type="SAM" id="MobiDB-lite"/>
    </source>
</evidence>
<dbReference type="RefSeq" id="XP_050551847.1">
    <property type="nucleotide sequence ID" value="XM_050695890.1"/>
</dbReference>
<protein>
    <submittedName>
        <fullName evidence="4">Uncharacterized protein LOC126911050</fullName>
    </submittedName>
</protein>
<gene>
    <name evidence="4" type="primary">LOC126911050</name>
</gene>
<reference evidence="4" key="1">
    <citation type="submission" date="2025-08" db="UniProtKB">
        <authorList>
            <consortium name="RefSeq"/>
        </authorList>
    </citation>
    <scope>IDENTIFICATION</scope>
    <source>
        <tissue evidence="4">Whole larval tissue</tissue>
    </source>
</reference>
<keyword evidence="3" id="KW-1185">Reference proteome</keyword>
<accession>A0A9R0DR56</accession>
<evidence type="ECO:0000256" key="1">
    <source>
        <dbReference type="SAM" id="Coils"/>
    </source>
</evidence>
<name>A0A9R0DR56_SPOFR</name>
<feature type="compositionally biased region" description="Polar residues" evidence="2">
    <location>
        <begin position="89"/>
        <end position="101"/>
    </location>
</feature>
<evidence type="ECO:0000313" key="4">
    <source>
        <dbReference type="RefSeq" id="XP_050551847.1"/>
    </source>
</evidence>